<organism evidence="1 2">
    <name type="scientific">Pisolithus microcarpus 441</name>
    <dbReference type="NCBI Taxonomy" id="765257"/>
    <lineage>
        <taxon>Eukaryota</taxon>
        <taxon>Fungi</taxon>
        <taxon>Dikarya</taxon>
        <taxon>Basidiomycota</taxon>
        <taxon>Agaricomycotina</taxon>
        <taxon>Agaricomycetes</taxon>
        <taxon>Agaricomycetidae</taxon>
        <taxon>Boletales</taxon>
        <taxon>Sclerodermatineae</taxon>
        <taxon>Pisolithaceae</taxon>
        <taxon>Pisolithus</taxon>
    </lineage>
</organism>
<dbReference type="Proteomes" id="UP000054018">
    <property type="component" value="Unassembled WGS sequence"/>
</dbReference>
<evidence type="ECO:0000313" key="2">
    <source>
        <dbReference type="Proteomes" id="UP000054018"/>
    </source>
</evidence>
<keyword evidence="2" id="KW-1185">Reference proteome</keyword>
<dbReference type="AlphaFoldDB" id="A0A0C9YQH9"/>
<reference evidence="1 2" key="1">
    <citation type="submission" date="2014-04" db="EMBL/GenBank/DDBJ databases">
        <authorList>
            <consortium name="DOE Joint Genome Institute"/>
            <person name="Kuo A."/>
            <person name="Kohler A."/>
            <person name="Costa M.D."/>
            <person name="Nagy L.G."/>
            <person name="Floudas D."/>
            <person name="Copeland A."/>
            <person name="Barry K.W."/>
            <person name="Cichocki N."/>
            <person name="Veneault-Fourrey C."/>
            <person name="LaButti K."/>
            <person name="Lindquist E.A."/>
            <person name="Lipzen A."/>
            <person name="Lundell T."/>
            <person name="Morin E."/>
            <person name="Murat C."/>
            <person name="Sun H."/>
            <person name="Tunlid A."/>
            <person name="Henrissat B."/>
            <person name="Grigoriev I.V."/>
            <person name="Hibbett D.S."/>
            <person name="Martin F."/>
            <person name="Nordberg H.P."/>
            <person name="Cantor M.N."/>
            <person name="Hua S.X."/>
        </authorList>
    </citation>
    <scope>NUCLEOTIDE SEQUENCE [LARGE SCALE GENOMIC DNA]</scope>
    <source>
        <strain evidence="1 2">441</strain>
    </source>
</reference>
<dbReference type="HOGENOM" id="CLU_2794873_0_0_1"/>
<dbReference type="OrthoDB" id="10617513at2759"/>
<dbReference type="EMBL" id="KN833697">
    <property type="protein sequence ID" value="KIK27330.1"/>
    <property type="molecule type" value="Genomic_DNA"/>
</dbReference>
<proteinExistence type="predicted"/>
<reference evidence="2" key="2">
    <citation type="submission" date="2015-01" db="EMBL/GenBank/DDBJ databases">
        <title>Evolutionary Origins and Diversification of the Mycorrhizal Mutualists.</title>
        <authorList>
            <consortium name="DOE Joint Genome Institute"/>
            <consortium name="Mycorrhizal Genomics Consortium"/>
            <person name="Kohler A."/>
            <person name="Kuo A."/>
            <person name="Nagy L.G."/>
            <person name="Floudas D."/>
            <person name="Copeland A."/>
            <person name="Barry K.W."/>
            <person name="Cichocki N."/>
            <person name="Veneault-Fourrey C."/>
            <person name="LaButti K."/>
            <person name="Lindquist E.A."/>
            <person name="Lipzen A."/>
            <person name="Lundell T."/>
            <person name="Morin E."/>
            <person name="Murat C."/>
            <person name="Riley R."/>
            <person name="Ohm R."/>
            <person name="Sun H."/>
            <person name="Tunlid A."/>
            <person name="Henrissat B."/>
            <person name="Grigoriev I.V."/>
            <person name="Hibbett D.S."/>
            <person name="Martin F."/>
        </authorList>
    </citation>
    <scope>NUCLEOTIDE SEQUENCE [LARGE SCALE GENOMIC DNA]</scope>
    <source>
        <strain evidence="2">441</strain>
    </source>
</reference>
<gene>
    <name evidence="1" type="ORF">PISMIDRAFT_8482</name>
</gene>
<name>A0A0C9YQH9_9AGAM</name>
<accession>A0A0C9YQH9</accession>
<evidence type="ECO:0000313" key="1">
    <source>
        <dbReference type="EMBL" id="KIK27330.1"/>
    </source>
</evidence>
<protein>
    <submittedName>
        <fullName evidence="1">Uncharacterized protein</fullName>
    </submittedName>
</protein>
<sequence length="68" mass="7557">MDRGDGLGFWELWNPVWPVLARGGPFWFADAAVIARQPPLLPHCAAPHAVHVVSHSDLRRTSRFLGIS</sequence>